<keyword evidence="4" id="KW-1185">Reference proteome</keyword>
<proteinExistence type="predicted"/>
<gene>
    <name evidence="3" type="ORF">PODLI_1B001770</name>
</gene>
<evidence type="ECO:0000313" key="4">
    <source>
        <dbReference type="Proteomes" id="UP001178461"/>
    </source>
</evidence>
<keyword evidence="2" id="KW-1133">Transmembrane helix</keyword>
<protein>
    <submittedName>
        <fullName evidence="3">Uncharacterized protein</fullName>
    </submittedName>
</protein>
<feature type="region of interest" description="Disordered" evidence="1">
    <location>
        <begin position="364"/>
        <end position="506"/>
    </location>
</feature>
<dbReference type="EMBL" id="OX395142">
    <property type="protein sequence ID" value="CAI5796519.1"/>
    <property type="molecule type" value="Genomic_DNA"/>
</dbReference>
<organism evidence="3 4">
    <name type="scientific">Podarcis lilfordi</name>
    <name type="common">Lilford's wall lizard</name>
    <dbReference type="NCBI Taxonomy" id="74358"/>
    <lineage>
        <taxon>Eukaryota</taxon>
        <taxon>Metazoa</taxon>
        <taxon>Chordata</taxon>
        <taxon>Craniata</taxon>
        <taxon>Vertebrata</taxon>
        <taxon>Euteleostomi</taxon>
        <taxon>Lepidosauria</taxon>
        <taxon>Squamata</taxon>
        <taxon>Bifurcata</taxon>
        <taxon>Unidentata</taxon>
        <taxon>Episquamata</taxon>
        <taxon>Laterata</taxon>
        <taxon>Lacertibaenia</taxon>
        <taxon>Lacertidae</taxon>
        <taxon>Podarcis</taxon>
    </lineage>
</organism>
<feature type="compositionally biased region" description="Pro residues" evidence="1">
    <location>
        <begin position="385"/>
        <end position="506"/>
    </location>
</feature>
<keyword evidence="2" id="KW-0812">Transmembrane</keyword>
<reference evidence="3" key="1">
    <citation type="submission" date="2022-12" db="EMBL/GenBank/DDBJ databases">
        <authorList>
            <person name="Alioto T."/>
            <person name="Alioto T."/>
            <person name="Gomez Garrido J."/>
        </authorList>
    </citation>
    <scope>NUCLEOTIDE SEQUENCE</scope>
</reference>
<keyword evidence="2" id="KW-0472">Membrane</keyword>
<name>A0AA35LHZ4_9SAUR</name>
<feature type="transmembrane region" description="Helical" evidence="2">
    <location>
        <begin position="20"/>
        <end position="41"/>
    </location>
</feature>
<evidence type="ECO:0000313" key="3">
    <source>
        <dbReference type="EMBL" id="CAI5796519.1"/>
    </source>
</evidence>
<evidence type="ECO:0000256" key="2">
    <source>
        <dbReference type="SAM" id="Phobius"/>
    </source>
</evidence>
<dbReference type="Proteomes" id="UP001178461">
    <property type="component" value="Chromosome 17"/>
</dbReference>
<dbReference type="AlphaFoldDB" id="A0AA35LHZ4"/>
<dbReference type="PRINTS" id="PR01217">
    <property type="entry name" value="PRICHEXTENSN"/>
</dbReference>
<sequence>MNDSSRERVRVAQKNDLRRWTVSLMNLLLFIFLSSLIFAGATKEKHKVIIRINHEKKANEEEEAGSTKHIIIHPAVHKISIMEGPQNHEDVGLQDNEDVDKSLSIDHLFHPIPLPPKNEDVYKNQPEDVLFHPIPGRMFNEDRCRLSLVHARESLARIPFPGQSSFLPRPGSLLRSGVAGSPQIGRVRVEPAIADPSCPPRSSLALPSPLRSPVKDLFFQPVPISDNAEIEKRIQLVSKEEERPRPREQILLAVSSATLCVLILLTMLCGMTIYQCSKRISFTELSFTSSENQALFGPSFFHPYPSESAMSRTESLIWNESGPRSVGRSPSVAKPSRMLTFDPVVHSVDEVSSFSDESARTLESIRLRETEPSEIVAPSQAPSTEAPPPSAPAAAPPPNEPAAAPPPPPPPPSEPAAAPPPPGGPAPPPPPSEPAAAPPPPPGGPAAAPPPPPPPSEPGAAPPPPPGGPAAPPPPPPSEPGAAPPPPPPPSGPEAPPAPPPPPPQG</sequence>
<accession>A0AA35LHZ4</accession>
<evidence type="ECO:0000256" key="1">
    <source>
        <dbReference type="SAM" id="MobiDB-lite"/>
    </source>
</evidence>